<comment type="caution">
    <text evidence="4">The sequence shown here is derived from an EMBL/GenBank/DDBJ whole genome shotgun (WGS) entry which is preliminary data.</text>
</comment>
<name>A0ABU3R265_9GAMM</name>
<dbReference type="Pfam" id="PF01497">
    <property type="entry name" value="Peripla_BP_2"/>
    <property type="match status" value="1"/>
</dbReference>
<gene>
    <name evidence="4" type="ORF">RT723_11335</name>
</gene>
<evidence type="ECO:0000313" key="5">
    <source>
        <dbReference type="Proteomes" id="UP001257914"/>
    </source>
</evidence>
<dbReference type="InterPro" id="IPR002491">
    <property type="entry name" value="ABC_transptr_periplasmic_BD"/>
</dbReference>
<evidence type="ECO:0000259" key="3">
    <source>
        <dbReference type="PROSITE" id="PS50983"/>
    </source>
</evidence>
<dbReference type="RefSeq" id="WP_315947206.1">
    <property type="nucleotide sequence ID" value="NZ_JAWCUA010000009.1"/>
</dbReference>
<dbReference type="EMBL" id="JAWCUA010000009">
    <property type="protein sequence ID" value="MDU0113577.1"/>
    <property type="molecule type" value="Genomic_DNA"/>
</dbReference>
<reference evidence="4 5" key="1">
    <citation type="submission" date="2023-10" db="EMBL/GenBank/DDBJ databases">
        <title>Psychrosphaera aquimaarina strain SW33 isolated from seawater.</title>
        <authorList>
            <person name="Bayburt H."/>
            <person name="Kim J.M."/>
            <person name="Choi B.J."/>
            <person name="Jeon C.O."/>
        </authorList>
    </citation>
    <scope>NUCLEOTIDE SEQUENCE [LARGE SCALE GENOMIC DNA]</scope>
    <source>
        <strain evidence="4 5">KCTC 52743</strain>
    </source>
</reference>
<keyword evidence="5" id="KW-1185">Reference proteome</keyword>
<dbReference type="CDD" id="cd01144">
    <property type="entry name" value="BtuF"/>
    <property type="match status" value="1"/>
</dbReference>
<dbReference type="NCBIfam" id="NF038402">
    <property type="entry name" value="TroA_like"/>
    <property type="match status" value="1"/>
</dbReference>
<keyword evidence="1 2" id="KW-0732">Signal</keyword>
<dbReference type="SUPFAM" id="SSF53807">
    <property type="entry name" value="Helical backbone' metal receptor"/>
    <property type="match status" value="1"/>
</dbReference>
<feature type="chain" id="PRO_5047297972" evidence="2">
    <location>
        <begin position="20"/>
        <end position="288"/>
    </location>
</feature>
<dbReference type="PANTHER" id="PTHR30535">
    <property type="entry name" value="VITAMIN B12-BINDING PROTEIN"/>
    <property type="match status" value="1"/>
</dbReference>
<dbReference type="PANTHER" id="PTHR30535:SF34">
    <property type="entry name" value="MOLYBDATE-BINDING PROTEIN MOLA"/>
    <property type="match status" value="1"/>
</dbReference>
<dbReference type="Gene3D" id="3.40.50.1980">
    <property type="entry name" value="Nitrogenase molybdenum iron protein domain"/>
    <property type="match status" value="2"/>
</dbReference>
<protein>
    <submittedName>
        <fullName evidence="4">Cobalamin-binding protein</fullName>
    </submittedName>
</protein>
<organism evidence="4 5">
    <name type="scientific">Psychrosphaera aquimarina</name>
    <dbReference type="NCBI Taxonomy" id="2044854"/>
    <lineage>
        <taxon>Bacteria</taxon>
        <taxon>Pseudomonadati</taxon>
        <taxon>Pseudomonadota</taxon>
        <taxon>Gammaproteobacteria</taxon>
        <taxon>Alteromonadales</taxon>
        <taxon>Pseudoalteromonadaceae</taxon>
        <taxon>Psychrosphaera</taxon>
    </lineage>
</organism>
<dbReference type="InterPro" id="IPR054828">
    <property type="entry name" value="Vit_B12_bind_prot"/>
</dbReference>
<proteinExistence type="predicted"/>
<evidence type="ECO:0000256" key="2">
    <source>
        <dbReference type="SAM" id="SignalP"/>
    </source>
</evidence>
<accession>A0ABU3R265</accession>
<evidence type="ECO:0000313" key="4">
    <source>
        <dbReference type="EMBL" id="MDU0113577.1"/>
    </source>
</evidence>
<dbReference type="Proteomes" id="UP001257914">
    <property type="component" value="Unassembled WGS sequence"/>
</dbReference>
<dbReference type="InterPro" id="IPR050902">
    <property type="entry name" value="ABC_Transporter_SBP"/>
</dbReference>
<sequence length="288" mass="32745">MFKRLTFLLLVGFVTQAYTAEFSVKAKTVPAQRIIALAPHIVESLFDIGAGGQIVATVDYADYPKQALDIPRVGGYYGLQIEKILQLNPDLVLVWRNGNKAEDIAKLENLGLTLAFSDPDNIDGVASELRLFGALTGHEQQAEKLALEYTQELSRLRQTYQHQTPISVFYQLWSEPLMSVNKNTWIHQLIQTCGATNVFADNSTDYPQLSMENIIVAKPQLIIMPQENSEKPQPVIDWQQWSMIPAVKHNQFMKVDADLIHRFSRRMLTGLEDMCQKIERSRQTLVRQ</sequence>
<feature type="signal peptide" evidence="2">
    <location>
        <begin position="1"/>
        <end position="19"/>
    </location>
</feature>
<evidence type="ECO:0000256" key="1">
    <source>
        <dbReference type="ARBA" id="ARBA00022729"/>
    </source>
</evidence>
<feature type="domain" description="Fe/B12 periplasmic-binding" evidence="3">
    <location>
        <begin position="33"/>
        <end position="282"/>
    </location>
</feature>
<dbReference type="PROSITE" id="PS50983">
    <property type="entry name" value="FE_B12_PBP"/>
    <property type="match status" value="1"/>
</dbReference>